<dbReference type="GO" id="GO:0005615">
    <property type="term" value="C:extracellular space"/>
    <property type="evidence" value="ECO:0007669"/>
    <property type="project" value="TreeGrafter"/>
</dbReference>
<dbReference type="SUPFAM" id="SSF53474">
    <property type="entry name" value="alpha/beta-Hydrolases"/>
    <property type="match status" value="1"/>
</dbReference>
<feature type="signal peptide" evidence="5">
    <location>
        <begin position="1"/>
        <end position="18"/>
    </location>
</feature>
<dbReference type="EMBL" id="CAKOGL010000025">
    <property type="protein sequence ID" value="CAH2102773.1"/>
    <property type="molecule type" value="Genomic_DNA"/>
</dbReference>
<feature type="domain" description="Lipase" evidence="6">
    <location>
        <begin position="65"/>
        <end position="304"/>
    </location>
</feature>
<evidence type="ECO:0000313" key="7">
    <source>
        <dbReference type="EMBL" id="CAH2102773.1"/>
    </source>
</evidence>
<dbReference type="GO" id="GO:0016042">
    <property type="term" value="P:lipid catabolic process"/>
    <property type="evidence" value="ECO:0007669"/>
    <property type="project" value="TreeGrafter"/>
</dbReference>
<dbReference type="InterPro" id="IPR029058">
    <property type="entry name" value="AB_hydrolase_fold"/>
</dbReference>
<keyword evidence="8" id="KW-1185">Reference proteome</keyword>
<dbReference type="Pfam" id="PF00151">
    <property type="entry name" value="Lipase"/>
    <property type="match status" value="1"/>
</dbReference>
<dbReference type="PRINTS" id="PR00821">
    <property type="entry name" value="TAGLIPASE"/>
</dbReference>
<proteinExistence type="inferred from homology"/>
<accession>A0AAU9UUF2</accession>
<evidence type="ECO:0000256" key="3">
    <source>
        <dbReference type="ARBA" id="ARBA00022525"/>
    </source>
</evidence>
<evidence type="ECO:0000259" key="6">
    <source>
        <dbReference type="Pfam" id="PF00151"/>
    </source>
</evidence>
<reference evidence="7" key="1">
    <citation type="submission" date="2022-03" db="EMBL/GenBank/DDBJ databases">
        <authorList>
            <person name="Tunstrom K."/>
        </authorList>
    </citation>
    <scope>NUCLEOTIDE SEQUENCE</scope>
</reference>
<dbReference type="PANTHER" id="PTHR11610">
    <property type="entry name" value="LIPASE"/>
    <property type="match status" value="1"/>
</dbReference>
<keyword evidence="3" id="KW-0964">Secreted</keyword>
<evidence type="ECO:0000256" key="4">
    <source>
        <dbReference type="RuleBase" id="RU004262"/>
    </source>
</evidence>
<evidence type="ECO:0000313" key="8">
    <source>
        <dbReference type="Proteomes" id="UP001153954"/>
    </source>
</evidence>
<evidence type="ECO:0000256" key="5">
    <source>
        <dbReference type="SAM" id="SignalP"/>
    </source>
</evidence>
<dbReference type="Proteomes" id="UP001153954">
    <property type="component" value="Unassembled WGS sequence"/>
</dbReference>
<evidence type="ECO:0000256" key="2">
    <source>
        <dbReference type="ARBA" id="ARBA00010701"/>
    </source>
</evidence>
<comment type="caution">
    <text evidence="7">The sequence shown here is derived from an EMBL/GenBank/DDBJ whole genome shotgun (WGS) entry which is preliminary data.</text>
</comment>
<dbReference type="AlphaFoldDB" id="A0AAU9UUF2"/>
<gene>
    <name evidence="7" type="ORF">EEDITHA_LOCUS17357</name>
</gene>
<dbReference type="InterPro" id="IPR000734">
    <property type="entry name" value="TAG_lipase"/>
</dbReference>
<keyword evidence="5" id="KW-0732">Signal</keyword>
<comment type="similarity">
    <text evidence="2 4">Belongs to the AB hydrolase superfamily. Lipase family.</text>
</comment>
<comment type="subcellular location">
    <subcellularLocation>
        <location evidence="1">Secreted</location>
    </subcellularLocation>
</comment>
<dbReference type="CDD" id="cd00707">
    <property type="entry name" value="Pancreat_lipase_like"/>
    <property type="match status" value="1"/>
</dbReference>
<feature type="chain" id="PRO_5043493920" description="Lipase domain-containing protein" evidence="5">
    <location>
        <begin position="19"/>
        <end position="332"/>
    </location>
</feature>
<dbReference type="InterPro" id="IPR013818">
    <property type="entry name" value="Lipase"/>
</dbReference>
<protein>
    <recommendedName>
        <fullName evidence="6">Lipase domain-containing protein</fullName>
    </recommendedName>
</protein>
<sequence>MKLFGFLIATTFLCAGNAIPLVPRDNSHYVEGKSRYIWMPDADGNPFLVDLQAPVNEKIILARNGTRNRYWLFTRQNRNSPQVLLNGNANSINNSNYIGNRPTKVITHGFNSNGNCVWISQIKDAFLNQTDVNVIVLDWSSDAAGPLYSSVVRAVPKVGNELAKFLNFVFNTAGGSWNNVHLVGHSLGAHVVGNTGRAVNARAVRVTGLDPAGPAFRNDSNALNRNSGVYVEAIHTNGGQLGINRAICHADFYPNGGTSQPGCDDFICSHGRAPLLFASSITSNHLVGRLCTDLREANRNQCTGATFVLGNANLGKRGQGIYALSTRNAWPF</sequence>
<dbReference type="Gene3D" id="3.40.50.1820">
    <property type="entry name" value="alpha/beta hydrolase"/>
    <property type="match status" value="1"/>
</dbReference>
<dbReference type="InterPro" id="IPR033906">
    <property type="entry name" value="Lipase_N"/>
</dbReference>
<dbReference type="GO" id="GO:0016298">
    <property type="term" value="F:lipase activity"/>
    <property type="evidence" value="ECO:0007669"/>
    <property type="project" value="InterPro"/>
</dbReference>
<name>A0AAU9UUF2_EUPED</name>
<organism evidence="7 8">
    <name type="scientific">Euphydryas editha</name>
    <name type="common">Edith's checkerspot</name>
    <dbReference type="NCBI Taxonomy" id="104508"/>
    <lineage>
        <taxon>Eukaryota</taxon>
        <taxon>Metazoa</taxon>
        <taxon>Ecdysozoa</taxon>
        <taxon>Arthropoda</taxon>
        <taxon>Hexapoda</taxon>
        <taxon>Insecta</taxon>
        <taxon>Pterygota</taxon>
        <taxon>Neoptera</taxon>
        <taxon>Endopterygota</taxon>
        <taxon>Lepidoptera</taxon>
        <taxon>Glossata</taxon>
        <taxon>Ditrysia</taxon>
        <taxon>Papilionoidea</taxon>
        <taxon>Nymphalidae</taxon>
        <taxon>Nymphalinae</taxon>
        <taxon>Euphydryas</taxon>
    </lineage>
</organism>
<evidence type="ECO:0000256" key="1">
    <source>
        <dbReference type="ARBA" id="ARBA00004613"/>
    </source>
</evidence>